<dbReference type="EMBL" id="FTMC01000021">
    <property type="protein sequence ID" value="SIR37967.1"/>
    <property type="molecule type" value="Genomic_DNA"/>
</dbReference>
<reference evidence="1 2" key="1">
    <citation type="submission" date="2017-01" db="EMBL/GenBank/DDBJ databases">
        <authorList>
            <person name="Mah S.A."/>
            <person name="Swanson W.J."/>
            <person name="Moy G.W."/>
            <person name="Vacquier V.D."/>
        </authorList>
    </citation>
    <scope>NUCLEOTIDE SEQUENCE [LARGE SCALE GENOMIC DNA]</scope>
    <source>
        <strain evidence="1 2">ATCC 29606</strain>
    </source>
</reference>
<protein>
    <submittedName>
        <fullName evidence="1">Uncharacterized protein</fullName>
    </submittedName>
</protein>
<dbReference type="AlphaFoldDB" id="A0A1N7AFP9"/>
<accession>A0A1N7AFP9</accession>
<organism evidence="1 2">
    <name type="scientific">Pseudomonas flexibilis</name>
    <dbReference type="NCBI Taxonomy" id="706570"/>
    <lineage>
        <taxon>Bacteria</taxon>
        <taxon>Pseudomonadati</taxon>
        <taxon>Pseudomonadota</taxon>
        <taxon>Gammaproteobacteria</taxon>
        <taxon>Pseudomonadales</taxon>
        <taxon>Pseudomonadaceae</taxon>
        <taxon>Pseudomonas</taxon>
    </lineage>
</organism>
<gene>
    <name evidence="1" type="ORF">SAMN05421672_12143</name>
</gene>
<dbReference type="RefSeq" id="WP_156143276.1">
    <property type="nucleotide sequence ID" value="NZ_FTMC01000021.1"/>
</dbReference>
<evidence type="ECO:0000313" key="2">
    <source>
        <dbReference type="Proteomes" id="UP000186079"/>
    </source>
</evidence>
<proteinExistence type="predicted"/>
<evidence type="ECO:0000313" key="1">
    <source>
        <dbReference type="EMBL" id="SIR37967.1"/>
    </source>
</evidence>
<dbReference type="Proteomes" id="UP000186079">
    <property type="component" value="Unassembled WGS sequence"/>
</dbReference>
<name>A0A1N7AFP9_9PSED</name>
<sequence>MLMDKLRRIFLLPNTRYFLKPHEACILDNHVATVRSTPRIIAISDRG</sequence>